<dbReference type="KEGG" id="aagg:ETAA8_10830"/>
<proteinExistence type="predicted"/>
<dbReference type="EMBL" id="CP036274">
    <property type="protein sequence ID" value="QDU26011.1"/>
    <property type="molecule type" value="Genomic_DNA"/>
</dbReference>
<name>A0A517Y703_9BACT</name>
<evidence type="ECO:0000313" key="2">
    <source>
        <dbReference type="Proteomes" id="UP000315017"/>
    </source>
</evidence>
<sequence>MNDSQPVVCCCLYGLSFQKDLFRTFLLRARSDLMFTDGTNTSLSVCKGGKSKRCGRATVANISRCMEDEIEGFTISEQSSKALLQRDFEKITFFQQGCLNISVVKGRDESIAATMRQLTIDCARCLGSSYALMTTIPYGFVPPLWCGGVVSGYASAELPADDLDRLGRWMSRGVLGRAFDDGWLRGVYELNILNKCQANRTVHGTTLIDWVNRNRYGTWSEISENRFRWDLELETCIRAEHSLIQFNLIVQ</sequence>
<accession>A0A517Y703</accession>
<reference evidence="1 2" key="1">
    <citation type="submission" date="2019-02" db="EMBL/GenBank/DDBJ databases">
        <title>Deep-cultivation of Planctomycetes and their phenomic and genomic characterization uncovers novel biology.</title>
        <authorList>
            <person name="Wiegand S."/>
            <person name="Jogler M."/>
            <person name="Boedeker C."/>
            <person name="Pinto D."/>
            <person name="Vollmers J."/>
            <person name="Rivas-Marin E."/>
            <person name="Kohn T."/>
            <person name="Peeters S.H."/>
            <person name="Heuer A."/>
            <person name="Rast P."/>
            <person name="Oberbeckmann S."/>
            <person name="Bunk B."/>
            <person name="Jeske O."/>
            <person name="Meyerdierks A."/>
            <person name="Storesund J.E."/>
            <person name="Kallscheuer N."/>
            <person name="Luecker S."/>
            <person name="Lage O.M."/>
            <person name="Pohl T."/>
            <person name="Merkel B.J."/>
            <person name="Hornburger P."/>
            <person name="Mueller R.-W."/>
            <person name="Bruemmer F."/>
            <person name="Labrenz M."/>
            <person name="Spormann A.M."/>
            <person name="Op den Camp H."/>
            <person name="Overmann J."/>
            <person name="Amann R."/>
            <person name="Jetten M.S.M."/>
            <person name="Mascher T."/>
            <person name="Medema M.H."/>
            <person name="Devos D.P."/>
            <person name="Kaster A.-K."/>
            <person name="Ovreas L."/>
            <person name="Rohde M."/>
            <person name="Galperin M.Y."/>
            <person name="Jogler C."/>
        </authorList>
    </citation>
    <scope>NUCLEOTIDE SEQUENCE [LARGE SCALE GENOMIC DNA]</scope>
    <source>
        <strain evidence="1 2">ETA_A8</strain>
    </source>
</reference>
<gene>
    <name evidence="1" type="ORF">ETAA8_10830</name>
</gene>
<organism evidence="1 2">
    <name type="scientific">Anatilimnocola aggregata</name>
    <dbReference type="NCBI Taxonomy" id="2528021"/>
    <lineage>
        <taxon>Bacteria</taxon>
        <taxon>Pseudomonadati</taxon>
        <taxon>Planctomycetota</taxon>
        <taxon>Planctomycetia</taxon>
        <taxon>Pirellulales</taxon>
        <taxon>Pirellulaceae</taxon>
        <taxon>Anatilimnocola</taxon>
    </lineage>
</organism>
<dbReference type="Proteomes" id="UP000315017">
    <property type="component" value="Chromosome"/>
</dbReference>
<evidence type="ECO:0000313" key="1">
    <source>
        <dbReference type="EMBL" id="QDU26011.1"/>
    </source>
</evidence>
<protein>
    <submittedName>
        <fullName evidence="1">Uncharacterized protein</fullName>
    </submittedName>
</protein>
<dbReference type="AlphaFoldDB" id="A0A517Y703"/>
<keyword evidence="2" id="KW-1185">Reference proteome</keyword>